<organism evidence="4 5">
    <name type="scientific">Sphingobium psychrophilum</name>
    <dbReference type="NCBI Taxonomy" id="2728834"/>
    <lineage>
        <taxon>Bacteria</taxon>
        <taxon>Pseudomonadati</taxon>
        <taxon>Pseudomonadota</taxon>
        <taxon>Alphaproteobacteria</taxon>
        <taxon>Sphingomonadales</taxon>
        <taxon>Sphingomonadaceae</taxon>
        <taxon>Sphingobium</taxon>
    </lineage>
</organism>
<dbReference type="AlphaFoldDB" id="A0A7X9WRH9"/>
<dbReference type="InterPro" id="IPR050955">
    <property type="entry name" value="Plant_Biomass_Hydrol_Est"/>
</dbReference>
<feature type="compositionally biased region" description="Basic residues" evidence="3">
    <location>
        <begin position="55"/>
        <end position="66"/>
    </location>
</feature>
<gene>
    <name evidence="4" type="ORF">HHL08_00220</name>
</gene>
<evidence type="ECO:0000313" key="5">
    <source>
        <dbReference type="Proteomes" id="UP000519023"/>
    </source>
</evidence>
<name>A0A7X9WRH9_9SPHN</name>
<reference evidence="4 5" key="1">
    <citation type="submission" date="2020-04" db="EMBL/GenBank/DDBJ databases">
        <title>Sphingobium sp. AR-3-1 isolated from Arctic soil.</title>
        <authorList>
            <person name="Dahal R.H."/>
            <person name="Chaudhary D.K."/>
        </authorList>
    </citation>
    <scope>NUCLEOTIDE SEQUENCE [LARGE SCALE GENOMIC DNA]</scope>
    <source>
        <strain evidence="4 5">AR-3-1</strain>
    </source>
</reference>
<dbReference type="Gene3D" id="3.40.50.1820">
    <property type="entry name" value="alpha/beta hydrolase"/>
    <property type="match status" value="1"/>
</dbReference>
<proteinExistence type="predicted"/>
<evidence type="ECO:0000256" key="3">
    <source>
        <dbReference type="SAM" id="MobiDB-lite"/>
    </source>
</evidence>
<keyword evidence="5" id="KW-1185">Reference proteome</keyword>
<dbReference type="Proteomes" id="UP000519023">
    <property type="component" value="Unassembled WGS sequence"/>
</dbReference>
<keyword evidence="2" id="KW-0378">Hydrolase</keyword>
<dbReference type="SUPFAM" id="SSF53474">
    <property type="entry name" value="alpha/beta-Hydrolases"/>
    <property type="match status" value="1"/>
</dbReference>
<evidence type="ECO:0000256" key="2">
    <source>
        <dbReference type="ARBA" id="ARBA00022801"/>
    </source>
</evidence>
<dbReference type="EMBL" id="JABBFV010000001">
    <property type="protein sequence ID" value="NML08582.1"/>
    <property type="molecule type" value="Genomic_DNA"/>
</dbReference>
<sequence>MATARRPACPGGDAPVKNPFSTALKATRMARKGRPLSAALLWQRALMPTIPKPPRAPKRKSPAKKTGRVERPAPGSFIEDDFSCAQGSLRYRLYTPVGSTRRRLPLIVMLHGCTQSAADFATGTAMNRLADELGFLVLYPEQSPRANANRCWNWHSPSHQKRGSGEAAVIAGMTRHILDRCKGHDGRVYIAGISAGGAAAAIIAAAYPQLYVAVGVHSGVPMGTIGSVGEALAAMRGQATPTIGKTTPPLPMILFHGDSDRVVHPSNAGGFVSQLQRSSTRALSVQSEEGVALGGRAFTRSFYRYGREPVMLEEWTVHGSGHAWSGGQPGGSHTDPKGPDASRAMATFFLVRRRAG</sequence>
<keyword evidence="1" id="KW-0732">Signal</keyword>
<comment type="caution">
    <text evidence="4">The sequence shown here is derived from an EMBL/GenBank/DDBJ whole genome shotgun (WGS) entry which is preliminary data.</text>
</comment>
<dbReference type="InterPro" id="IPR010126">
    <property type="entry name" value="Esterase_phb"/>
</dbReference>
<dbReference type="InterPro" id="IPR029058">
    <property type="entry name" value="AB_hydrolase_fold"/>
</dbReference>
<feature type="region of interest" description="Disordered" evidence="3">
    <location>
        <begin position="322"/>
        <end position="341"/>
    </location>
</feature>
<accession>A0A7X9WRH9</accession>
<dbReference type="PANTHER" id="PTHR43037">
    <property type="entry name" value="UNNAMED PRODUCT-RELATED"/>
    <property type="match status" value="1"/>
</dbReference>
<feature type="region of interest" description="Disordered" evidence="3">
    <location>
        <begin position="49"/>
        <end position="74"/>
    </location>
</feature>
<dbReference type="PANTHER" id="PTHR43037:SF1">
    <property type="entry name" value="BLL1128 PROTEIN"/>
    <property type="match status" value="1"/>
</dbReference>
<dbReference type="NCBIfam" id="TIGR01840">
    <property type="entry name" value="esterase_phb"/>
    <property type="match status" value="1"/>
</dbReference>
<evidence type="ECO:0000256" key="1">
    <source>
        <dbReference type="ARBA" id="ARBA00022729"/>
    </source>
</evidence>
<dbReference type="GO" id="GO:0005576">
    <property type="term" value="C:extracellular region"/>
    <property type="evidence" value="ECO:0007669"/>
    <property type="project" value="InterPro"/>
</dbReference>
<dbReference type="Pfam" id="PF10503">
    <property type="entry name" value="Esterase_PHB"/>
    <property type="match status" value="1"/>
</dbReference>
<evidence type="ECO:0000313" key="4">
    <source>
        <dbReference type="EMBL" id="NML08582.1"/>
    </source>
</evidence>
<dbReference type="GO" id="GO:0016787">
    <property type="term" value="F:hydrolase activity"/>
    <property type="evidence" value="ECO:0007669"/>
    <property type="project" value="UniProtKB-KW"/>
</dbReference>
<protein>
    <submittedName>
        <fullName evidence="4">PHB depolymerase family esterase</fullName>
    </submittedName>
</protein>